<dbReference type="InterPro" id="IPR029063">
    <property type="entry name" value="SAM-dependent_MTases_sf"/>
</dbReference>
<evidence type="ECO:0000313" key="4">
    <source>
        <dbReference type="Proteomes" id="UP000020077"/>
    </source>
</evidence>
<organism evidence="3 4">
    <name type="scientific">Candidatus Accumulibacter phosphatis</name>
    <dbReference type="NCBI Taxonomy" id="327160"/>
    <lineage>
        <taxon>Bacteria</taxon>
        <taxon>Pseudomonadati</taxon>
        <taxon>Pseudomonadota</taxon>
        <taxon>Betaproteobacteria</taxon>
        <taxon>Candidatus Accumulibacter</taxon>
    </lineage>
</organism>
<reference evidence="3 4" key="1">
    <citation type="submission" date="2014-02" db="EMBL/GenBank/DDBJ databases">
        <title>Expanding our view of genomic diversity in Candidatus Accumulibacter clades.</title>
        <authorList>
            <person name="Skennerton C.T."/>
            <person name="Barr J.J."/>
            <person name="Slater F.R."/>
            <person name="Bond P.L."/>
            <person name="Tyson G.W."/>
        </authorList>
    </citation>
    <scope>NUCLEOTIDE SEQUENCE [LARGE SCALE GENOMIC DNA]</scope>
    <source>
        <strain evidence="4">BA-91</strain>
    </source>
</reference>
<keyword evidence="1" id="KW-0489">Methyltransferase</keyword>
<dbReference type="InterPro" id="IPR038375">
    <property type="entry name" value="NDUFAF7_sf"/>
</dbReference>
<dbReference type="EMBL" id="JDVG02000642">
    <property type="protein sequence ID" value="KFB70807.1"/>
    <property type="molecule type" value="Genomic_DNA"/>
</dbReference>
<keyword evidence="2" id="KW-0808">Transferase</keyword>
<protein>
    <recommendedName>
        <fullName evidence="5">SAM-dependent methyltransferase</fullName>
    </recommendedName>
</protein>
<evidence type="ECO:0000313" key="3">
    <source>
        <dbReference type="EMBL" id="KFB70807.1"/>
    </source>
</evidence>
<dbReference type="PANTHER" id="PTHR12049:SF7">
    <property type="entry name" value="PROTEIN ARGININE METHYLTRANSFERASE NDUFAF7, MITOCHONDRIAL"/>
    <property type="match status" value="1"/>
</dbReference>
<dbReference type="PANTHER" id="PTHR12049">
    <property type="entry name" value="PROTEIN ARGININE METHYLTRANSFERASE NDUFAF7, MITOCHONDRIAL"/>
    <property type="match status" value="1"/>
</dbReference>
<dbReference type="Proteomes" id="UP000020077">
    <property type="component" value="Unassembled WGS sequence"/>
</dbReference>
<dbReference type="AlphaFoldDB" id="A0A080LRF9"/>
<name>A0A080LRF9_9PROT</name>
<evidence type="ECO:0000256" key="2">
    <source>
        <dbReference type="ARBA" id="ARBA00022679"/>
    </source>
</evidence>
<dbReference type="Pfam" id="PF02636">
    <property type="entry name" value="Methyltransf_28"/>
    <property type="match status" value="1"/>
</dbReference>
<dbReference type="Gene3D" id="3.40.50.12710">
    <property type="match status" value="1"/>
</dbReference>
<dbReference type="SUPFAM" id="SSF53335">
    <property type="entry name" value="S-adenosyl-L-methionine-dependent methyltransferases"/>
    <property type="match status" value="1"/>
</dbReference>
<comment type="caution">
    <text evidence="3">The sequence shown here is derived from an EMBL/GenBank/DDBJ whole genome shotgun (WGS) entry which is preliminary data.</text>
</comment>
<evidence type="ECO:0000256" key="1">
    <source>
        <dbReference type="ARBA" id="ARBA00022603"/>
    </source>
</evidence>
<dbReference type="GO" id="GO:0032259">
    <property type="term" value="P:methylation"/>
    <property type="evidence" value="ECO:0007669"/>
    <property type="project" value="UniProtKB-KW"/>
</dbReference>
<evidence type="ECO:0008006" key="5">
    <source>
        <dbReference type="Google" id="ProtNLM"/>
    </source>
</evidence>
<gene>
    <name evidence="3" type="ORF">AW09_004074</name>
</gene>
<accession>A0A080LRF9</accession>
<proteinExistence type="predicted"/>
<sequence>MTARIAASLPVPTAEALAGSAALSRDIAARIEAAGGWIGFDRFMDLALYSPAQGYYAGGAHKFGAGGDFITAPELGSTFAQTLAAQAAQLLALTSPQIVEVGAGSGQLAADLLLELARRDQLPKCYGILEVSGELCARQHETIGKRAPHLLPRVRWLDHLPEHFDGLVLANEVLDAMPAHLVSWNGATIAERGVAVKDGQFIWSDRPANGRLLERARVLAAECAIAPGYLSEIALLAPAWVAQWAAILGHGALLLIDYGFPRREYYHPQRDAGTLMCHYRHHAHGEPFYLPGLQDITVHVDFTAIVEAGCAAGLDLLGYTTQSNFLFNCGLTEILARTPASDPMRYLPLANAAQKLVSPAEMGELFKVIALGKGISEPLLGFVNGDRSAAL</sequence>
<dbReference type="InterPro" id="IPR003788">
    <property type="entry name" value="NDUFAF7"/>
</dbReference>
<dbReference type="GO" id="GO:0035243">
    <property type="term" value="F:protein-arginine omega-N symmetric methyltransferase activity"/>
    <property type="evidence" value="ECO:0007669"/>
    <property type="project" value="TreeGrafter"/>
</dbReference>